<dbReference type="InterPro" id="IPR020886">
    <property type="entry name" value="MTH_967-like"/>
</dbReference>
<protein>
    <recommendedName>
        <fullName evidence="4">Putative HTH-type transcriptional regulatory protein B7O98_02390</fullName>
    </recommendedName>
</protein>
<dbReference type="InterPro" id="IPR001387">
    <property type="entry name" value="Cro/C1-type_HTH"/>
</dbReference>
<dbReference type="SUPFAM" id="SSF47413">
    <property type="entry name" value="lambda repressor-like DNA-binding domains"/>
    <property type="match status" value="1"/>
</dbReference>
<evidence type="ECO:0000259" key="5">
    <source>
        <dbReference type="PROSITE" id="PS50943"/>
    </source>
</evidence>
<dbReference type="AlphaFoldDB" id="A0A2R7Y6Z7"/>
<evidence type="ECO:0000313" key="6">
    <source>
        <dbReference type="EMBL" id="PUA33301.1"/>
    </source>
</evidence>
<dbReference type="Gene3D" id="1.10.260.40">
    <property type="entry name" value="lambda repressor-like DNA-binding domains"/>
    <property type="match status" value="1"/>
</dbReference>
<accession>A0A2R7Y6Z7</accession>
<dbReference type="HAMAP" id="MF_00584">
    <property type="entry name" value="HTH_type_cro_C1"/>
    <property type="match status" value="1"/>
</dbReference>
<name>A0A2R7Y6Z7_9CREN</name>
<dbReference type="InterPro" id="IPR010982">
    <property type="entry name" value="Lambda_DNA-bd_dom_sf"/>
</dbReference>
<evidence type="ECO:0000256" key="3">
    <source>
        <dbReference type="ARBA" id="ARBA00023163"/>
    </source>
</evidence>
<dbReference type="Pfam" id="PF01381">
    <property type="entry name" value="HTH_3"/>
    <property type="match status" value="1"/>
</dbReference>
<evidence type="ECO:0000313" key="7">
    <source>
        <dbReference type="Proteomes" id="UP000244093"/>
    </source>
</evidence>
<dbReference type="GO" id="GO:0003677">
    <property type="term" value="F:DNA binding"/>
    <property type="evidence" value="ECO:0007669"/>
    <property type="project" value="UniProtKB-KW"/>
</dbReference>
<keyword evidence="2 4" id="KW-0238">DNA-binding</keyword>
<dbReference type="SMART" id="SM00530">
    <property type="entry name" value="HTH_XRE"/>
    <property type="match status" value="1"/>
</dbReference>
<comment type="caution">
    <text evidence="6">The sequence shown here is derived from an EMBL/GenBank/DDBJ whole genome shotgun (WGS) entry which is preliminary data.</text>
</comment>
<dbReference type="PROSITE" id="PS50943">
    <property type="entry name" value="HTH_CROC1"/>
    <property type="match status" value="1"/>
</dbReference>
<dbReference type="InterPro" id="IPR059051">
    <property type="entry name" value="MTH_967_PDDEXK"/>
</dbReference>
<keyword evidence="1 4" id="KW-0805">Transcription regulation</keyword>
<dbReference type="EMBL" id="NBVN01000002">
    <property type="protein sequence ID" value="PUA33301.1"/>
    <property type="molecule type" value="Genomic_DNA"/>
</dbReference>
<evidence type="ECO:0000256" key="4">
    <source>
        <dbReference type="HAMAP-Rule" id="MF_00584"/>
    </source>
</evidence>
<gene>
    <name evidence="6" type="ORF">B7O98_02390</name>
</gene>
<organism evidence="6 7">
    <name type="scientific">Zestosphaera tikiterensis</name>
    <dbReference type="NCBI Taxonomy" id="1973259"/>
    <lineage>
        <taxon>Archaea</taxon>
        <taxon>Thermoproteota</taxon>
        <taxon>Thermoprotei</taxon>
        <taxon>Desulfurococcales</taxon>
        <taxon>Desulfurococcaceae</taxon>
        <taxon>Zestosphaera</taxon>
    </lineage>
</organism>
<dbReference type="CDD" id="cd00093">
    <property type="entry name" value="HTH_XRE"/>
    <property type="match status" value="1"/>
</dbReference>
<dbReference type="Proteomes" id="UP000244093">
    <property type="component" value="Unassembled WGS sequence"/>
</dbReference>
<keyword evidence="3 4" id="KW-0804">Transcription</keyword>
<sequence length="325" mass="37341">MKEKVGSARKDRVRKLYNDVVNILKYSNKDFITISFPTSHRERSIDVITYSDEKTVNMVVRVKDRSFVSKDEVKDLVKASLAFNAVPLVVSEDQQVYDNIVFEREGVYVLNERTLNNLLSNREELITLYKKGELYLKVDKDKFLESRLKRNLSLNALAYLTNISRKTLEAYEKRGGNVTIETAEKLVAVLGEDVIKAVTLEYIHEDFKEKQQETLIDLTPKLQETIRKGLEKVVDLNRSEVRVYDLRKSAPDYLIRNDELIATVNAVDFSRYGLKEITIKILECLKLSELTDAEVSVLVDKDKAHMLEESLSALGKSSKIELIKL</sequence>
<proteinExistence type="inferred from homology"/>
<dbReference type="Pfam" id="PF26553">
    <property type="entry name" value="PDDEXK_19"/>
    <property type="match status" value="1"/>
</dbReference>
<evidence type="ECO:0000256" key="2">
    <source>
        <dbReference type="ARBA" id="ARBA00023125"/>
    </source>
</evidence>
<reference evidence="6 7" key="1">
    <citation type="journal article" date="2018" name="Syst. Appl. Microbiol.">
        <title>A new symbiotic nanoarchaeote (Candidatus Nanoclepta minutus) and its host (Zestosphaera tikiterensis gen. nov., sp. nov.) from a New Zealand hot spring.</title>
        <authorList>
            <person name="St John E."/>
            <person name="Liu Y."/>
            <person name="Podar M."/>
            <person name="Stott M.B."/>
            <person name="Meneghin J."/>
            <person name="Chen Z."/>
            <person name="Lagutin K."/>
            <person name="Mitchell K."/>
            <person name="Reysenbach A.L."/>
        </authorList>
    </citation>
    <scope>NUCLEOTIDE SEQUENCE [LARGE SCALE GENOMIC DNA]</scope>
    <source>
        <strain evidence="6">NZ3</strain>
    </source>
</reference>
<feature type="domain" description="HTH cro/C1-type" evidence="5">
    <location>
        <begin position="147"/>
        <end position="197"/>
    </location>
</feature>
<evidence type="ECO:0000256" key="1">
    <source>
        <dbReference type="ARBA" id="ARBA00023015"/>
    </source>
</evidence>
<dbReference type="GO" id="GO:0003700">
    <property type="term" value="F:DNA-binding transcription factor activity"/>
    <property type="evidence" value="ECO:0007669"/>
    <property type="project" value="UniProtKB-UniRule"/>
</dbReference>